<evidence type="ECO:0000256" key="1">
    <source>
        <dbReference type="SAM" id="MobiDB-lite"/>
    </source>
</evidence>
<dbReference type="InterPro" id="IPR001245">
    <property type="entry name" value="Ser-Thr/Tyr_kinase_cat_dom"/>
</dbReference>
<keyword evidence="5" id="KW-1185">Reference proteome</keyword>
<dbReference type="GO" id="GO:0004674">
    <property type="term" value="F:protein serine/threonine kinase activity"/>
    <property type="evidence" value="ECO:0007669"/>
    <property type="project" value="TreeGrafter"/>
</dbReference>
<protein>
    <recommendedName>
        <fullName evidence="3">Protein kinase domain-containing protein</fullName>
    </recommendedName>
</protein>
<dbReference type="InterPro" id="IPR000719">
    <property type="entry name" value="Prot_kinase_dom"/>
</dbReference>
<feature type="region of interest" description="Disordered" evidence="1">
    <location>
        <begin position="188"/>
        <end position="220"/>
    </location>
</feature>
<keyword evidence="2" id="KW-0472">Membrane</keyword>
<evidence type="ECO:0000313" key="4">
    <source>
        <dbReference type="EMBL" id="KAF0722360.1"/>
    </source>
</evidence>
<dbReference type="SUPFAM" id="SSF56112">
    <property type="entry name" value="Protein kinase-like (PK-like)"/>
    <property type="match status" value="1"/>
</dbReference>
<dbReference type="PROSITE" id="PS00108">
    <property type="entry name" value="PROTEIN_KINASE_ST"/>
    <property type="match status" value="1"/>
</dbReference>
<reference evidence="4 5" key="1">
    <citation type="submission" date="2019-07" db="EMBL/GenBank/DDBJ databases">
        <title>Genomics analysis of Aphanomyces spp. identifies a new class of oomycete effector associated with host adaptation.</title>
        <authorList>
            <person name="Gaulin E."/>
        </authorList>
    </citation>
    <scope>NUCLEOTIDE SEQUENCE [LARGE SCALE GENOMIC DNA]</scope>
    <source>
        <strain evidence="4 5">ATCC 201684</strain>
    </source>
</reference>
<dbReference type="SMART" id="SM00220">
    <property type="entry name" value="S_TKc"/>
    <property type="match status" value="1"/>
</dbReference>
<dbReference type="VEuPathDB" id="FungiDB:AeMF1_019843"/>
<dbReference type="InterPro" id="IPR011009">
    <property type="entry name" value="Kinase-like_dom_sf"/>
</dbReference>
<dbReference type="Pfam" id="PF07714">
    <property type="entry name" value="PK_Tyr_Ser-Thr"/>
    <property type="match status" value="1"/>
</dbReference>
<name>A0A6G0W846_9STRA</name>
<dbReference type="PANTHER" id="PTHR44329:SF214">
    <property type="entry name" value="PROTEIN KINASE DOMAIN-CONTAINING PROTEIN"/>
    <property type="match status" value="1"/>
</dbReference>
<feature type="transmembrane region" description="Helical" evidence="2">
    <location>
        <begin position="226"/>
        <end position="246"/>
    </location>
</feature>
<feature type="domain" description="Protein kinase" evidence="3">
    <location>
        <begin position="304"/>
        <end position="558"/>
    </location>
</feature>
<dbReference type="Proteomes" id="UP000481153">
    <property type="component" value="Unassembled WGS sequence"/>
</dbReference>
<dbReference type="InterPro" id="IPR008271">
    <property type="entry name" value="Ser/Thr_kinase_AS"/>
</dbReference>
<dbReference type="PANTHER" id="PTHR44329">
    <property type="entry name" value="SERINE/THREONINE-PROTEIN KINASE TNNI3K-RELATED"/>
    <property type="match status" value="1"/>
</dbReference>
<keyword evidence="2" id="KW-1133">Transmembrane helix</keyword>
<keyword evidence="2" id="KW-0812">Transmembrane</keyword>
<dbReference type="InterPro" id="IPR051681">
    <property type="entry name" value="Ser/Thr_Kinases-Pseudokinases"/>
</dbReference>
<dbReference type="GO" id="GO:0005524">
    <property type="term" value="F:ATP binding"/>
    <property type="evidence" value="ECO:0007669"/>
    <property type="project" value="InterPro"/>
</dbReference>
<dbReference type="AlphaFoldDB" id="A0A6G0W846"/>
<evidence type="ECO:0000259" key="3">
    <source>
        <dbReference type="PROSITE" id="PS50011"/>
    </source>
</evidence>
<sequence>MLTDFVCVKDPSSNQAALVFADKAKDGKQDVQCVVKTNTSTDCYFMPDLAACNTFRDSKQSMLAIHCSSTFCAKVPTLLQTASAATTTAIPSSTSKTCMQNKTVWTCSSGESSNATLVVLIGIMNDNVMCAADSSSGACKLFYSADNCMANCNAVLSDVAFSSKACQGSITSGISCDGGIISSTNTTTVAPDTTSASPMSTLPLGSSTAAPASASESSTSSSISPMTIALLSVVVALLIGSVLCFCRRSQGRRRQRYGNRASSSVAWIDVKSVDAFPTPTSTDFVGIKLDMGDLERWRLDETKLLHIDVLASGANGVVSLAKYNGQRVAVKKQLSSETTADSVQTFIDEIKLVARLDCPYIVHFIGVSWLRPREIELVVEYMEQGDLRNYLESNPKLPWRQKLQIAMDCIDGLLYLHSMDIIHRDLKARNVLLTTKIRAKLTDFGIARECNEGTMTQGVGTCRWMAPEVLEGNRYTVAADIYSFGMVLVELDTHLVPYMQLREVSNFVMMERLREGSLAPEVLDTCPPAINSLLRKCIAWDPLQRPSGAEVAATLRLLVGKLRQNALLASLFCFAFGHSLAERYSSVADESTSWTFRESSMNSPKDIEYLPSMRKWFLSPLIDVAAESVHFSRNAIFLEMEEVSAPRRSLSLGVYSTKKVRISRCASVIWRHKSLDDKLQKHAVSKRNEWLACFAKLSILSFLVYPAMWPCIRFDLSPPLQHFTFVNEIHHVR</sequence>
<proteinExistence type="predicted"/>
<feature type="compositionally biased region" description="Low complexity" evidence="1">
    <location>
        <begin position="206"/>
        <end position="220"/>
    </location>
</feature>
<dbReference type="Gene3D" id="1.10.510.10">
    <property type="entry name" value="Transferase(Phosphotransferase) domain 1"/>
    <property type="match status" value="1"/>
</dbReference>
<dbReference type="PRINTS" id="PR00109">
    <property type="entry name" value="TYRKINASE"/>
</dbReference>
<accession>A0A6G0W846</accession>
<dbReference type="PROSITE" id="PS50011">
    <property type="entry name" value="PROTEIN_KINASE_DOM"/>
    <property type="match status" value="1"/>
</dbReference>
<feature type="compositionally biased region" description="Polar residues" evidence="1">
    <location>
        <begin position="188"/>
        <end position="205"/>
    </location>
</feature>
<comment type="caution">
    <text evidence="4">The sequence shown here is derived from an EMBL/GenBank/DDBJ whole genome shotgun (WGS) entry which is preliminary data.</text>
</comment>
<evidence type="ECO:0000313" key="5">
    <source>
        <dbReference type="Proteomes" id="UP000481153"/>
    </source>
</evidence>
<organism evidence="4 5">
    <name type="scientific">Aphanomyces euteiches</name>
    <dbReference type="NCBI Taxonomy" id="100861"/>
    <lineage>
        <taxon>Eukaryota</taxon>
        <taxon>Sar</taxon>
        <taxon>Stramenopiles</taxon>
        <taxon>Oomycota</taxon>
        <taxon>Saprolegniomycetes</taxon>
        <taxon>Saprolegniales</taxon>
        <taxon>Verrucalvaceae</taxon>
        <taxon>Aphanomyces</taxon>
    </lineage>
</organism>
<feature type="transmembrane region" description="Helical" evidence="2">
    <location>
        <begin position="690"/>
        <end position="709"/>
    </location>
</feature>
<dbReference type="EMBL" id="VJMJ01000337">
    <property type="protein sequence ID" value="KAF0722360.1"/>
    <property type="molecule type" value="Genomic_DNA"/>
</dbReference>
<evidence type="ECO:0000256" key="2">
    <source>
        <dbReference type="SAM" id="Phobius"/>
    </source>
</evidence>
<gene>
    <name evidence="4" type="ORF">Ae201684_018487</name>
</gene>